<accession>A0AC61U676</accession>
<sequence>MTNDPSTPAGSPGDDGLPPEIMKIFRDLNGGRDLPPQLVEQLKAMGIADADPAQVAAMTSQIKSMFAPGAQRKGVDVASATATAQEHAESEDHEMGSRETVLAEQAVHVASMWLDQVTDLEAPALTGAALSRAEWIEETMPVWASLVDPVADGLSAAIRDSMTARLGDADAPDLQAMGLPAGMDLSVLRQQLAPFVDTMASTLITGQTAEAVGTLSSDTLTATEVGVPLLTSRVALLPGNVAAFADGPDVSLDEVWLHLAAREAARMRLFTAVPWIGPQILAAVQSYARGIAIDTDAIDAAVRDIDPSDPEALQDALTGGFLNPSPTAAQRQALVQLETRLALVEGWVDHVAARATVQHLPHTSAMTEMIRRRRATGGPAEKTFAGLVGLELRPRRLRDAASLFAALEERVGASGRDGVWAHPDVAPSGADPDDIPGFVERTATGGGSSESADLDAALESILREADEGGKGEGGSATGGSDPDAPPTA</sequence>
<protein>
    <submittedName>
        <fullName evidence="1">Zinc-dependent metalloprotease</fullName>
    </submittedName>
</protein>
<dbReference type="Proteomes" id="UP001059663">
    <property type="component" value="Chromosome"/>
</dbReference>
<name>A0AC61U676_9MICO</name>
<evidence type="ECO:0000313" key="1">
    <source>
        <dbReference type="EMBL" id="UUZ45545.1"/>
    </source>
</evidence>
<keyword evidence="1" id="KW-0482">Metalloprotease</keyword>
<reference evidence="1" key="1">
    <citation type="submission" date="2021-11" db="EMBL/GenBank/DDBJ databases">
        <title>Study of the species diversity of bacterial strains isolated from a unique natural object - Shulgan-Tash cave (Bashkiria).</title>
        <authorList>
            <person name="Sazanova A.L."/>
            <person name="Chirak E.R."/>
            <person name="Safronova V.I."/>
        </authorList>
    </citation>
    <scope>NUCLEOTIDE SEQUENCE</scope>
    <source>
        <strain evidence="1">P1</strain>
    </source>
</reference>
<evidence type="ECO:0000313" key="2">
    <source>
        <dbReference type="Proteomes" id="UP001059663"/>
    </source>
</evidence>
<organism evidence="1 2">
    <name type="scientific">Janibacter limosus</name>
    <dbReference type="NCBI Taxonomy" id="53458"/>
    <lineage>
        <taxon>Bacteria</taxon>
        <taxon>Bacillati</taxon>
        <taxon>Actinomycetota</taxon>
        <taxon>Actinomycetes</taxon>
        <taxon>Micrococcales</taxon>
        <taxon>Intrasporangiaceae</taxon>
        <taxon>Janibacter</taxon>
    </lineage>
</organism>
<keyword evidence="1" id="KW-0645">Protease</keyword>
<gene>
    <name evidence="1" type="ORF">LP422_05460</name>
</gene>
<proteinExistence type="predicted"/>
<dbReference type="EMBL" id="CP087977">
    <property type="protein sequence ID" value="UUZ45545.1"/>
    <property type="molecule type" value="Genomic_DNA"/>
</dbReference>
<keyword evidence="1" id="KW-0378">Hydrolase</keyword>